<dbReference type="AlphaFoldDB" id="A0AAV2NFB2"/>
<feature type="compositionally biased region" description="Basic and acidic residues" evidence="1">
    <location>
        <begin position="17"/>
        <end position="28"/>
    </location>
</feature>
<organism evidence="2 3">
    <name type="scientific">Lasius platythorax</name>
    <dbReference type="NCBI Taxonomy" id="488582"/>
    <lineage>
        <taxon>Eukaryota</taxon>
        <taxon>Metazoa</taxon>
        <taxon>Ecdysozoa</taxon>
        <taxon>Arthropoda</taxon>
        <taxon>Hexapoda</taxon>
        <taxon>Insecta</taxon>
        <taxon>Pterygota</taxon>
        <taxon>Neoptera</taxon>
        <taxon>Endopterygota</taxon>
        <taxon>Hymenoptera</taxon>
        <taxon>Apocrita</taxon>
        <taxon>Aculeata</taxon>
        <taxon>Formicoidea</taxon>
        <taxon>Formicidae</taxon>
        <taxon>Formicinae</taxon>
        <taxon>Lasius</taxon>
        <taxon>Lasius</taxon>
    </lineage>
</organism>
<reference evidence="2" key="1">
    <citation type="submission" date="2024-04" db="EMBL/GenBank/DDBJ databases">
        <authorList>
            <consortium name="Molecular Ecology Group"/>
        </authorList>
    </citation>
    <scope>NUCLEOTIDE SEQUENCE</scope>
</reference>
<evidence type="ECO:0000313" key="2">
    <source>
        <dbReference type="EMBL" id="CAL1678405.1"/>
    </source>
</evidence>
<dbReference type="EMBL" id="OZ034837">
    <property type="protein sequence ID" value="CAL1678405.1"/>
    <property type="molecule type" value="Genomic_DNA"/>
</dbReference>
<gene>
    <name evidence="2" type="ORF">LPLAT_LOCUS4265</name>
</gene>
<feature type="region of interest" description="Disordered" evidence="1">
    <location>
        <begin position="1"/>
        <end position="49"/>
    </location>
</feature>
<evidence type="ECO:0000313" key="3">
    <source>
        <dbReference type="Proteomes" id="UP001497644"/>
    </source>
</evidence>
<accession>A0AAV2NFB2</accession>
<protein>
    <submittedName>
        <fullName evidence="2">Uncharacterized protein</fullName>
    </submittedName>
</protein>
<name>A0AAV2NFB2_9HYME</name>
<keyword evidence="3" id="KW-1185">Reference proteome</keyword>
<dbReference type="Proteomes" id="UP001497644">
    <property type="component" value="Chromosome 14"/>
</dbReference>
<sequence length="75" mass="8692">MAEYEEDGKDNETSTTDVHDKTSEECNEKYNPTSVDDNEMDKTSTMVKKEKIREPIKLPKVHEKVVYQLSISIIQ</sequence>
<evidence type="ECO:0000256" key="1">
    <source>
        <dbReference type="SAM" id="MobiDB-lite"/>
    </source>
</evidence>
<proteinExistence type="predicted"/>